<name>A0A6A4GJU9_9AGAR</name>
<dbReference type="InterPro" id="IPR036691">
    <property type="entry name" value="Endo/exonu/phosph_ase_sf"/>
</dbReference>
<accession>A0A6A4GJU9</accession>
<reference evidence="2" key="1">
    <citation type="journal article" date="2019" name="Environ. Microbiol.">
        <title>Fungal ecological strategies reflected in gene transcription - a case study of two litter decomposers.</title>
        <authorList>
            <person name="Barbi F."/>
            <person name="Kohler A."/>
            <person name="Barry K."/>
            <person name="Baskaran P."/>
            <person name="Daum C."/>
            <person name="Fauchery L."/>
            <person name="Ihrmark K."/>
            <person name="Kuo A."/>
            <person name="LaButti K."/>
            <person name="Lipzen A."/>
            <person name="Morin E."/>
            <person name="Grigoriev I.V."/>
            <person name="Henrissat B."/>
            <person name="Lindahl B."/>
            <person name="Martin F."/>
        </authorList>
    </citation>
    <scope>NUCLEOTIDE SEQUENCE</scope>
    <source>
        <strain evidence="2">JB14</strain>
    </source>
</reference>
<dbReference type="SUPFAM" id="SSF56219">
    <property type="entry name" value="DNase I-like"/>
    <property type="match status" value="1"/>
</dbReference>
<dbReference type="Gene3D" id="3.60.10.10">
    <property type="entry name" value="Endonuclease/exonuclease/phosphatase"/>
    <property type="match status" value="1"/>
</dbReference>
<dbReference type="InterPro" id="IPR005135">
    <property type="entry name" value="Endo/exonuclease/phosphatase"/>
</dbReference>
<feature type="domain" description="Endonuclease/exonuclease/phosphatase" evidence="1">
    <location>
        <begin position="380"/>
        <end position="463"/>
    </location>
</feature>
<dbReference type="GO" id="GO:0003824">
    <property type="term" value="F:catalytic activity"/>
    <property type="evidence" value="ECO:0007669"/>
    <property type="project" value="InterPro"/>
</dbReference>
<keyword evidence="3" id="KW-1185">Reference proteome</keyword>
<dbReference type="AlphaFoldDB" id="A0A6A4GJU9"/>
<protein>
    <recommendedName>
        <fullName evidence="1">Endonuclease/exonuclease/phosphatase domain-containing protein</fullName>
    </recommendedName>
</protein>
<sequence length="466" mass="52494">MLTNNESEYINLEKLLLEFTEDALSWCPVSAIQLVIRMLGITGSAKAPSSRKWKLCQKVMLGASKILEGVCRKLEELEGFLKDGKETWTQLKVPESKIGMVLLAMGQRDAPDSLTPAQALLAPPEQIQETSFFLQTSAHLVFHTKKVIINGITTNSIPSRKDHIDWLVERNPILKESLARVYWLRKDLATKLGKEFSLIIMHVYSDNVADKIIRNGIVTPNGWHLFGYKFIKGPDQCYHSQQYGHHSYQCKSPSPICAHCAEPHNTQECHCLHASCCPSTKSCKITLKCALCEGAHFAFDHCCPEQKKETSYKFLQKPSLSPNHWTLITSTSAPPDPNTTPFGSTIYVSSQLKSSSWYQIPIRSMHISAIHVVTAELLFTICNAYNIPNLNNTIDELAQHFCNHNLNISVLLLGNFNKHHAWWAGPNHPARCTWRNLEDFTKLLVDLGMELCLPPGTPTFTSHTLY</sequence>
<evidence type="ECO:0000313" key="3">
    <source>
        <dbReference type="Proteomes" id="UP000799118"/>
    </source>
</evidence>
<organism evidence="2 3">
    <name type="scientific">Gymnopus androsaceus JB14</name>
    <dbReference type="NCBI Taxonomy" id="1447944"/>
    <lineage>
        <taxon>Eukaryota</taxon>
        <taxon>Fungi</taxon>
        <taxon>Dikarya</taxon>
        <taxon>Basidiomycota</taxon>
        <taxon>Agaricomycotina</taxon>
        <taxon>Agaricomycetes</taxon>
        <taxon>Agaricomycetidae</taxon>
        <taxon>Agaricales</taxon>
        <taxon>Marasmiineae</taxon>
        <taxon>Omphalotaceae</taxon>
        <taxon>Gymnopus</taxon>
    </lineage>
</organism>
<dbReference type="Pfam" id="PF14529">
    <property type="entry name" value="Exo_endo_phos_2"/>
    <property type="match status" value="1"/>
</dbReference>
<gene>
    <name evidence="2" type="ORF">BT96DRAFT_949695</name>
</gene>
<dbReference type="OrthoDB" id="3060507at2759"/>
<dbReference type="Proteomes" id="UP000799118">
    <property type="component" value="Unassembled WGS sequence"/>
</dbReference>
<proteinExistence type="predicted"/>
<evidence type="ECO:0000259" key="1">
    <source>
        <dbReference type="Pfam" id="PF14529"/>
    </source>
</evidence>
<evidence type="ECO:0000313" key="2">
    <source>
        <dbReference type="EMBL" id="KAE9385647.1"/>
    </source>
</evidence>
<dbReference type="EMBL" id="ML769959">
    <property type="protein sequence ID" value="KAE9385647.1"/>
    <property type="molecule type" value="Genomic_DNA"/>
</dbReference>